<keyword evidence="3" id="KW-1185">Reference proteome</keyword>
<accession>A0A0X8HHK1</accession>
<sequence length="317" mass="36397">MSSKSSSLDKDYLTYPWRRHGYDHDRYDWSMLAQRPPVQWPGGKTLAVWINVSLQFYPLNQRGVPFKVPNGMTMPYPDLRHYSLRDYGNRVGIYRMLAAFEKHGIRPTWAINAQLAEQTPYLVERLKAYGGEFLCHGWNMDHLHYGGQDRDEEAEIVRRSVETLREQIGQPIRGWLSPARSQSWHTPELLAENGIAYCADWVNDDMPYAFATDNGPLAMMPLSTEIEDQFVMCQNLHSEDAWVEQVKDAFDFLLQESREQGGRMLALSLHPWLVGQPHRIACLEEVLAHIAGHDEVWQAPAGEILDAFQGAGQEEAR</sequence>
<dbReference type="GO" id="GO:0005975">
    <property type="term" value="P:carbohydrate metabolic process"/>
    <property type="evidence" value="ECO:0007669"/>
    <property type="project" value="InterPro"/>
</dbReference>
<evidence type="ECO:0000313" key="3">
    <source>
        <dbReference type="Proteomes" id="UP000063387"/>
    </source>
</evidence>
<dbReference type="EC" id="3.5.1.-" evidence="2"/>
<gene>
    <name evidence="2" type="primary">pgdA_3</name>
    <name evidence="2" type="ORF">LOKO_03710</name>
</gene>
<dbReference type="PANTHER" id="PTHR43123">
    <property type="entry name" value="POLYSACCHARIDE DEACETYLASE-RELATED"/>
    <property type="match status" value="1"/>
</dbReference>
<protein>
    <submittedName>
        <fullName evidence="2">Peptidoglycan deacetylase</fullName>
        <ecNumber evidence="2">3.5.1.-</ecNumber>
    </submittedName>
</protein>
<dbReference type="Proteomes" id="UP000063387">
    <property type="component" value="Chromosome"/>
</dbReference>
<dbReference type="AlphaFoldDB" id="A0A0X8HHK1"/>
<dbReference type="SUPFAM" id="SSF88713">
    <property type="entry name" value="Glycoside hydrolase/deacetylase"/>
    <property type="match status" value="1"/>
</dbReference>
<dbReference type="InterPro" id="IPR002509">
    <property type="entry name" value="NODB_dom"/>
</dbReference>
<feature type="domain" description="NodB homology" evidence="1">
    <location>
        <begin position="91"/>
        <end position="197"/>
    </location>
</feature>
<dbReference type="Gene3D" id="3.20.20.370">
    <property type="entry name" value="Glycoside hydrolase/deacetylase"/>
    <property type="match status" value="1"/>
</dbReference>
<dbReference type="CDD" id="cd10979">
    <property type="entry name" value="CE4_PuuE_like"/>
    <property type="match status" value="1"/>
</dbReference>
<dbReference type="InterPro" id="IPR011330">
    <property type="entry name" value="Glyco_hydro/deAcase_b/a-brl"/>
</dbReference>
<dbReference type="PATRIC" id="fig|507626.3.peg.3711"/>
<evidence type="ECO:0000259" key="1">
    <source>
        <dbReference type="Pfam" id="PF01522"/>
    </source>
</evidence>
<dbReference type="PANTHER" id="PTHR43123:SF4">
    <property type="entry name" value="POLYSACCHARIDE DEACETYLASE"/>
    <property type="match status" value="1"/>
</dbReference>
<dbReference type="Pfam" id="PF01522">
    <property type="entry name" value="Polysacc_deac_1"/>
    <property type="match status" value="1"/>
</dbReference>
<dbReference type="EMBL" id="CP014226">
    <property type="protein sequence ID" value="AMD02750.1"/>
    <property type="molecule type" value="Genomic_DNA"/>
</dbReference>
<name>A0A0X8HHK1_9GAMM</name>
<proteinExistence type="predicted"/>
<reference evidence="2 3" key="2">
    <citation type="submission" date="2016-02" db="EMBL/GenBank/DDBJ databases">
        <authorList>
            <person name="Wen L."/>
            <person name="He K."/>
            <person name="Yang H."/>
        </authorList>
    </citation>
    <scope>NUCLEOTIDE SEQUENCE [LARGE SCALE GENOMIC DNA]</scope>
    <source>
        <strain evidence="2 3">AGD 8-3</strain>
    </source>
</reference>
<evidence type="ECO:0000313" key="2">
    <source>
        <dbReference type="EMBL" id="AMD02750.1"/>
    </source>
</evidence>
<dbReference type="OrthoDB" id="9787041at2"/>
<dbReference type="KEGG" id="hco:LOKO_03710"/>
<keyword evidence="2" id="KW-0378">Hydrolase</keyword>
<organism evidence="2 3">
    <name type="scientific">Halomonas chromatireducens</name>
    <dbReference type="NCBI Taxonomy" id="507626"/>
    <lineage>
        <taxon>Bacteria</taxon>
        <taxon>Pseudomonadati</taxon>
        <taxon>Pseudomonadota</taxon>
        <taxon>Gammaproteobacteria</taxon>
        <taxon>Oceanospirillales</taxon>
        <taxon>Halomonadaceae</taxon>
        <taxon>Halomonas</taxon>
    </lineage>
</organism>
<dbReference type="GO" id="GO:0016810">
    <property type="term" value="F:hydrolase activity, acting on carbon-nitrogen (but not peptide) bonds"/>
    <property type="evidence" value="ECO:0007669"/>
    <property type="project" value="InterPro"/>
</dbReference>
<reference evidence="2 3" key="1">
    <citation type="journal article" date="2016" name="Genome Announc.">
        <title>Draft Genome Sequence of 'Halomonas chromatireducens' Strain AGD 8-3, a Haloalkaliphilic Chromate- and Selenite-Reducing Gammaproteobacterium.</title>
        <authorList>
            <person name="Sharko F.S."/>
            <person name="Shapovalova A.A."/>
            <person name="Tsygankova S.V."/>
            <person name="Komova A.V."/>
            <person name="Boulygina E.S."/>
            <person name="Teslyuk A.B."/>
            <person name="Gotovtsev P.M."/>
            <person name="Namsaraev Z.B."/>
            <person name="Khijniak T.V."/>
            <person name="Nedoluzhko A.V."/>
            <person name="Vasilov R.G."/>
        </authorList>
    </citation>
    <scope>NUCLEOTIDE SEQUENCE [LARGE SCALE GENOMIC DNA]</scope>
    <source>
        <strain evidence="2 3">AGD 8-3</strain>
    </source>
</reference>
<dbReference type="RefSeq" id="WP_066452102.1">
    <property type="nucleotide sequence ID" value="NZ_CP014226.1"/>
</dbReference>
<dbReference type="STRING" id="507626.LOKO_03710"/>